<dbReference type="EMBL" id="JBBPBM010000009">
    <property type="protein sequence ID" value="KAK8567482.1"/>
    <property type="molecule type" value="Genomic_DNA"/>
</dbReference>
<dbReference type="Proteomes" id="UP001472677">
    <property type="component" value="Unassembled WGS sequence"/>
</dbReference>
<comment type="caution">
    <text evidence="1">The sequence shown here is derived from an EMBL/GenBank/DDBJ whole genome shotgun (WGS) entry which is preliminary data.</text>
</comment>
<evidence type="ECO:0000313" key="2">
    <source>
        <dbReference type="Proteomes" id="UP001472677"/>
    </source>
</evidence>
<reference evidence="1 2" key="1">
    <citation type="journal article" date="2024" name="G3 (Bethesda)">
        <title>Genome assembly of Hibiscus sabdariffa L. provides insights into metabolisms of medicinal natural products.</title>
        <authorList>
            <person name="Kim T."/>
        </authorList>
    </citation>
    <scope>NUCLEOTIDE SEQUENCE [LARGE SCALE GENOMIC DNA]</scope>
    <source>
        <strain evidence="1">TK-2024</strain>
        <tissue evidence="1">Old leaves</tissue>
    </source>
</reference>
<name>A0ABR2EX24_9ROSI</name>
<sequence length="72" mass="8616">MISLSWQLWFKLPLRQYFHLFSAVLSFTKSFSGEKHNHFEFQKAEILQHLCQVPRSKLKGKRVALGHHMLYD</sequence>
<gene>
    <name evidence="1" type="ORF">V6N12_006068</name>
</gene>
<accession>A0ABR2EX24</accession>
<protein>
    <submittedName>
        <fullName evidence="1">Uncharacterized protein</fullName>
    </submittedName>
</protein>
<proteinExistence type="predicted"/>
<evidence type="ECO:0000313" key="1">
    <source>
        <dbReference type="EMBL" id="KAK8567482.1"/>
    </source>
</evidence>
<keyword evidence="2" id="KW-1185">Reference proteome</keyword>
<organism evidence="1 2">
    <name type="scientific">Hibiscus sabdariffa</name>
    <name type="common">roselle</name>
    <dbReference type="NCBI Taxonomy" id="183260"/>
    <lineage>
        <taxon>Eukaryota</taxon>
        <taxon>Viridiplantae</taxon>
        <taxon>Streptophyta</taxon>
        <taxon>Embryophyta</taxon>
        <taxon>Tracheophyta</taxon>
        <taxon>Spermatophyta</taxon>
        <taxon>Magnoliopsida</taxon>
        <taxon>eudicotyledons</taxon>
        <taxon>Gunneridae</taxon>
        <taxon>Pentapetalae</taxon>
        <taxon>rosids</taxon>
        <taxon>malvids</taxon>
        <taxon>Malvales</taxon>
        <taxon>Malvaceae</taxon>
        <taxon>Malvoideae</taxon>
        <taxon>Hibiscus</taxon>
    </lineage>
</organism>